<dbReference type="AlphaFoldDB" id="A0A8T3DVY8"/>
<evidence type="ECO:0000256" key="5">
    <source>
        <dbReference type="ARBA" id="ARBA00023136"/>
    </source>
</evidence>
<dbReference type="InterPro" id="IPR013783">
    <property type="entry name" value="Ig-like_fold"/>
</dbReference>
<dbReference type="Gene3D" id="2.60.40.10">
    <property type="entry name" value="Immunoglobulins"/>
    <property type="match status" value="1"/>
</dbReference>
<dbReference type="PROSITE" id="PS50835">
    <property type="entry name" value="IG_LIKE"/>
    <property type="match status" value="1"/>
</dbReference>
<keyword evidence="3 11" id="KW-0732">Signal</keyword>
<keyword evidence="8" id="KW-0393">Immunoglobulin domain</keyword>
<dbReference type="EMBL" id="JAERUA010000006">
    <property type="protein sequence ID" value="KAI1898425.1"/>
    <property type="molecule type" value="Genomic_DNA"/>
</dbReference>
<evidence type="ECO:0000256" key="11">
    <source>
        <dbReference type="SAM" id="SignalP"/>
    </source>
</evidence>
<gene>
    <name evidence="13" type="ORF">AGOR_G00072200</name>
</gene>
<evidence type="ECO:0000256" key="6">
    <source>
        <dbReference type="ARBA" id="ARBA00023157"/>
    </source>
</evidence>
<dbReference type="GO" id="GO:0043277">
    <property type="term" value="P:apoptotic cell clearance"/>
    <property type="evidence" value="ECO:0007669"/>
    <property type="project" value="TreeGrafter"/>
</dbReference>
<evidence type="ECO:0000256" key="7">
    <source>
        <dbReference type="ARBA" id="ARBA00023180"/>
    </source>
</evidence>
<evidence type="ECO:0000256" key="4">
    <source>
        <dbReference type="ARBA" id="ARBA00022989"/>
    </source>
</evidence>
<dbReference type="InterPro" id="IPR013106">
    <property type="entry name" value="Ig_V-set"/>
</dbReference>
<dbReference type="FunFam" id="2.60.40.10:FF:000774">
    <property type="entry name" value="Hepatitis A virus cellular receptor 1"/>
    <property type="match status" value="1"/>
</dbReference>
<evidence type="ECO:0000256" key="2">
    <source>
        <dbReference type="ARBA" id="ARBA00022692"/>
    </source>
</evidence>
<dbReference type="InterPro" id="IPR036179">
    <property type="entry name" value="Ig-like_dom_sf"/>
</dbReference>
<dbReference type="InterPro" id="IPR007110">
    <property type="entry name" value="Ig-like_dom"/>
</dbReference>
<protein>
    <recommendedName>
        <fullName evidence="12">Ig-like domain-containing protein</fullName>
    </recommendedName>
</protein>
<organism evidence="13 14">
    <name type="scientific">Albula goreensis</name>
    <dbReference type="NCBI Taxonomy" id="1534307"/>
    <lineage>
        <taxon>Eukaryota</taxon>
        <taxon>Metazoa</taxon>
        <taxon>Chordata</taxon>
        <taxon>Craniata</taxon>
        <taxon>Vertebrata</taxon>
        <taxon>Euteleostomi</taxon>
        <taxon>Actinopterygii</taxon>
        <taxon>Neopterygii</taxon>
        <taxon>Teleostei</taxon>
        <taxon>Albuliformes</taxon>
        <taxon>Albulidae</taxon>
        <taxon>Albula</taxon>
    </lineage>
</organism>
<evidence type="ECO:0000259" key="12">
    <source>
        <dbReference type="PROSITE" id="PS50835"/>
    </source>
</evidence>
<dbReference type="GO" id="GO:0001786">
    <property type="term" value="F:phosphatidylserine binding"/>
    <property type="evidence" value="ECO:0007669"/>
    <property type="project" value="TreeGrafter"/>
</dbReference>
<evidence type="ECO:0000256" key="9">
    <source>
        <dbReference type="ARBA" id="ARBA00038203"/>
    </source>
</evidence>
<dbReference type="SUPFAM" id="SSF48726">
    <property type="entry name" value="Immunoglobulin"/>
    <property type="match status" value="1"/>
</dbReference>
<keyword evidence="6" id="KW-1015">Disulfide bond</keyword>
<keyword evidence="14" id="KW-1185">Reference proteome</keyword>
<comment type="caution">
    <text evidence="13">The sequence shown here is derived from an EMBL/GenBank/DDBJ whole genome shotgun (WGS) entry which is preliminary data.</text>
</comment>
<feature type="transmembrane region" description="Helical" evidence="10">
    <location>
        <begin position="188"/>
        <end position="208"/>
    </location>
</feature>
<dbReference type="GO" id="GO:0060097">
    <property type="term" value="P:cytoskeletal rearrangement involved in phagocytosis, engulfment"/>
    <property type="evidence" value="ECO:0007669"/>
    <property type="project" value="TreeGrafter"/>
</dbReference>
<proteinExistence type="inferred from homology"/>
<accession>A0A8T3DVY8</accession>
<evidence type="ECO:0000256" key="1">
    <source>
        <dbReference type="ARBA" id="ARBA00004479"/>
    </source>
</evidence>
<dbReference type="InterPro" id="IPR003599">
    <property type="entry name" value="Ig_sub"/>
</dbReference>
<evidence type="ECO:0000256" key="3">
    <source>
        <dbReference type="ARBA" id="ARBA00022729"/>
    </source>
</evidence>
<dbReference type="GO" id="GO:0016020">
    <property type="term" value="C:membrane"/>
    <property type="evidence" value="ECO:0007669"/>
    <property type="project" value="UniProtKB-SubCell"/>
</dbReference>
<keyword evidence="5 10" id="KW-0472">Membrane</keyword>
<keyword evidence="2 10" id="KW-0812">Transmembrane</keyword>
<name>A0A8T3DVY8_9TELE</name>
<evidence type="ECO:0000313" key="14">
    <source>
        <dbReference type="Proteomes" id="UP000829720"/>
    </source>
</evidence>
<dbReference type="OrthoDB" id="434099at2759"/>
<dbReference type="SMART" id="SM00409">
    <property type="entry name" value="IG"/>
    <property type="match status" value="1"/>
</dbReference>
<comment type="similarity">
    <text evidence="9">Belongs to the immunoglobulin superfamily. TIM family.</text>
</comment>
<dbReference type="Proteomes" id="UP000829720">
    <property type="component" value="Unassembled WGS sequence"/>
</dbReference>
<feature type="signal peptide" evidence="11">
    <location>
        <begin position="1"/>
        <end position="21"/>
    </location>
</feature>
<dbReference type="PANTHER" id="PTHR46608">
    <property type="entry name" value="T-CELL IMMUNOGLOBULIN AND MUCIN DOMAIN-CONTAINING PROTEIN 4"/>
    <property type="match status" value="1"/>
</dbReference>
<evidence type="ECO:0000313" key="13">
    <source>
        <dbReference type="EMBL" id="KAI1898425.1"/>
    </source>
</evidence>
<comment type="subcellular location">
    <subcellularLocation>
        <location evidence="1">Membrane</location>
        <topology evidence="1">Single-pass type I membrane protein</topology>
    </subcellularLocation>
</comment>
<evidence type="ECO:0000256" key="8">
    <source>
        <dbReference type="ARBA" id="ARBA00023319"/>
    </source>
</evidence>
<keyword evidence="4 10" id="KW-1133">Transmembrane helix</keyword>
<dbReference type="PANTHER" id="PTHR46608:SF3">
    <property type="entry name" value="T-CELL IMMUNOGLOBULIN AND MUCIN DOMAIN-CONTAINING PROTEIN 4"/>
    <property type="match status" value="1"/>
</dbReference>
<reference evidence="13" key="1">
    <citation type="submission" date="2021-01" db="EMBL/GenBank/DDBJ databases">
        <authorList>
            <person name="Zahm M."/>
            <person name="Roques C."/>
            <person name="Cabau C."/>
            <person name="Klopp C."/>
            <person name="Donnadieu C."/>
            <person name="Jouanno E."/>
            <person name="Lampietro C."/>
            <person name="Louis A."/>
            <person name="Herpin A."/>
            <person name="Echchiki A."/>
            <person name="Berthelot C."/>
            <person name="Parey E."/>
            <person name="Roest-Crollius H."/>
            <person name="Braasch I."/>
            <person name="Postlethwait J."/>
            <person name="Bobe J."/>
            <person name="Montfort J."/>
            <person name="Bouchez O."/>
            <person name="Begum T."/>
            <person name="Mejri S."/>
            <person name="Adams A."/>
            <person name="Chen W.-J."/>
            <person name="Guiguen Y."/>
        </authorList>
    </citation>
    <scope>NUCLEOTIDE SEQUENCE</scope>
    <source>
        <tissue evidence="13">Blood</tissue>
    </source>
</reference>
<feature type="chain" id="PRO_5035776609" description="Ig-like domain-containing protein" evidence="11">
    <location>
        <begin position="22"/>
        <end position="232"/>
    </location>
</feature>
<sequence length="232" mass="25395">MFLLCVVFYCITSSTIMVCKGSMEVLVGITGERITLPCSYNVRTHGRSSVCWGRDKVPMSKCSKTIISTDGDQVNFRESDRYQLLSGVTRGDVSLTIINVTENDSGIYGCRVEIPGPFNDLKTNFHLIILKGIPVTNPPVISSTTPVPLPDASQGEWTTAIPDTVSSDSPLVVLFRGQKNSQAFKENALRMAAVIFVLGLIIIVIIGLRGSWERKCRTTPLDHCATAVQVRN</sequence>
<feature type="domain" description="Ig-like" evidence="12">
    <location>
        <begin position="31"/>
        <end position="113"/>
    </location>
</feature>
<dbReference type="Pfam" id="PF07686">
    <property type="entry name" value="V-set"/>
    <property type="match status" value="1"/>
</dbReference>
<keyword evidence="7" id="KW-0325">Glycoprotein</keyword>
<evidence type="ECO:0000256" key="10">
    <source>
        <dbReference type="SAM" id="Phobius"/>
    </source>
</evidence>